<dbReference type="InterPro" id="IPR018000">
    <property type="entry name" value="Neurotransmitter_ion_chnl_CS"/>
</dbReference>
<keyword evidence="8 20" id="KW-0472">Membrane</keyword>
<comment type="similarity">
    <text evidence="20">Belongs to the ligand-gated ion channel (TC 1.A.9) family.</text>
</comment>
<organism evidence="23 24">
    <name type="scientific">Tetraodon nigroviridis</name>
    <name type="common">Spotted green pufferfish</name>
    <name type="synonym">Chelonodon nigroviridis</name>
    <dbReference type="NCBI Taxonomy" id="99883"/>
    <lineage>
        <taxon>Eukaryota</taxon>
        <taxon>Metazoa</taxon>
        <taxon>Chordata</taxon>
        <taxon>Craniata</taxon>
        <taxon>Vertebrata</taxon>
        <taxon>Euteleostomi</taxon>
        <taxon>Actinopterygii</taxon>
        <taxon>Neopterygii</taxon>
        <taxon>Teleostei</taxon>
        <taxon>Neoteleostei</taxon>
        <taxon>Acanthomorphata</taxon>
        <taxon>Eupercaria</taxon>
        <taxon>Tetraodontiformes</taxon>
        <taxon>Tetradontoidea</taxon>
        <taxon>Tetraodontidae</taxon>
        <taxon>Tetraodon</taxon>
    </lineage>
</organism>
<comment type="function">
    <text evidence="19">Forms serotonin (5-hydroxytryptamine/5-HT3)-activated cation-selective channel complexes, which when activated cause fast, depolarizing responses in neurons.</text>
</comment>
<dbReference type="GeneTree" id="ENSGT00940000164924"/>
<evidence type="ECO:0000256" key="18">
    <source>
        <dbReference type="ARBA" id="ARBA00036634"/>
    </source>
</evidence>
<evidence type="ECO:0000256" key="15">
    <source>
        <dbReference type="ARBA" id="ARBA00034104"/>
    </source>
</evidence>
<dbReference type="AlphaFoldDB" id="H3C5F6"/>
<evidence type="ECO:0000313" key="23">
    <source>
        <dbReference type="Ensembl" id="ENSTNIP00000003475.1"/>
    </source>
</evidence>
<comment type="subcellular location">
    <subcellularLocation>
        <location evidence="15">Postsynaptic cell membrane</location>
        <topology evidence="15">Multi-pass membrane protein</topology>
    </subcellularLocation>
</comment>
<evidence type="ECO:0000256" key="10">
    <source>
        <dbReference type="ARBA" id="ARBA00023170"/>
    </source>
</evidence>
<evidence type="ECO:0000256" key="7">
    <source>
        <dbReference type="ARBA" id="ARBA00023065"/>
    </source>
</evidence>
<dbReference type="InterPro" id="IPR006202">
    <property type="entry name" value="Neur_chan_lig-bd"/>
</dbReference>
<keyword evidence="5 20" id="KW-1133">Transmembrane helix</keyword>
<dbReference type="InterPro" id="IPR006201">
    <property type="entry name" value="Neur_channel"/>
</dbReference>
<feature type="transmembrane region" description="Helical" evidence="20">
    <location>
        <begin position="415"/>
        <end position="436"/>
    </location>
</feature>
<dbReference type="Ensembl" id="ENSTNIT00000002730.1">
    <property type="protein sequence ID" value="ENSTNIP00000003475.1"/>
    <property type="gene ID" value="ENSTNIG00000015559.1"/>
</dbReference>
<evidence type="ECO:0000256" key="8">
    <source>
        <dbReference type="ARBA" id="ARBA00023136"/>
    </source>
</evidence>
<comment type="catalytic activity">
    <reaction evidence="16">
        <text>K(+)(in) = K(+)(out)</text>
        <dbReference type="Rhea" id="RHEA:29463"/>
        <dbReference type="ChEBI" id="CHEBI:29103"/>
    </reaction>
</comment>
<evidence type="ECO:0000259" key="22">
    <source>
        <dbReference type="Pfam" id="PF02932"/>
    </source>
</evidence>
<proteinExistence type="inferred from homology"/>
<keyword evidence="12" id="KW-0628">Postsynaptic cell membrane</keyword>
<evidence type="ECO:0000256" key="13">
    <source>
        <dbReference type="ARBA" id="ARBA00023286"/>
    </source>
</evidence>
<dbReference type="PRINTS" id="PR00252">
    <property type="entry name" value="NRIONCHANNEL"/>
</dbReference>
<keyword evidence="13" id="KW-1071">Ligand-gated ion channel</keyword>
<dbReference type="Proteomes" id="UP000007303">
    <property type="component" value="Unassembled WGS sequence"/>
</dbReference>
<evidence type="ECO:0000256" key="12">
    <source>
        <dbReference type="ARBA" id="ARBA00023257"/>
    </source>
</evidence>
<dbReference type="Pfam" id="PF02931">
    <property type="entry name" value="Neur_chan_LBD"/>
    <property type="match status" value="1"/>
</dbReference>
<dbReference type="GO" id="GO:0004888">
    <property type="term" value="F:transmembrane signaling receptor activity"/>
    <property type="evidence" value="ECO:0007669"/>
    <property type="project" value="InterPro"/>
</dbReference>
<feature type="domain" description="Neurotransmitter-gated ion-channel transmembrane" evidence="22">
    <location>
        <begin position="217"/>
        <end position="427"/>
    </location>
</feature>
<reference evidence="23" key="3">
    <citation type="submission" date="2025-09" db="UniProtKB">
        <authorList>
            <consortium name="Ensembl"/>
        </authorList>
    </citation>
    <scope>IDENTIFICATION</scope>
</reference>
<dbReference type="PANTHER" id="PTHR18945">
    <property type="entry name" value="NEUROTRANSMITTER GATED ION CHANNEL"/>
    <property type="match status" value="1"/>
</dbReference>
<keyword evidence="4" id="KW-0732">Signal</keyword>
<evidence type="ECO:0000256" key="6">
    <source>
        <dbReference type="ARBA" id="ARBA00023018"/>
    </source>
</evidence>
<feature type="transmembrane region" description="Helical" evidence="20">
    <location>
        <begin position="275"/>
        <end position="295"/>
    </location>
</feature>
<keyword evidence="10" id="KW-0675">Receptor</keyword>
<accession>H3C5F6</accession>
<evidence type="ECO:0000256" key="3">
    <source>
        <dbReference type="ARBA" id="ARBA00022692"/>
    </source>
</evidence>
<dbReference type="InParanoid" id="H3C5F6"/>
<feature type="domain" description="Neurotransmitter-gated ion-channel ligand-binding" evidence="21">
    <location>
        <begin position="3"/>
        <end position="210"/>
    </location>
</feature>
<dbReference type="InterPro" id="IPR038050">
    <property type="entry name" value="Neuro_actylchol_rec"/>
</dbReference>
<evidence type="ECO:0000256" key="9">
    <source>
        <dbReference type="ARBA" id="ARBA00023157"/>
    </source>
</evidence>
<evidence type="ECO:0008006" key="25">
    <source>
        <dbReference type="Google" id="ProtNLM"/>
    </source>
</evidence>
<dbReference type="Gene3D" id="2.70.170.10">
    <property type="entry name" value="Neurotransmitter-gated ion-channel ligand-binding domain"/>
    <property type="match status" value="1"/>
</dbReference>
<keyword evidence="3 20" id="KW-0812">Transmembrane</keyword>
<dbReference type="OMA" id="TIAVIWH"/>
<keyword evidence="11" id="KW-0325">Glycoprotein</keyword>
<evidence type="ECO:0000256" key="1">
    <source>
        <dbReference type="ARBA" id="ARBA00022448"/>
    </source>
</evidence>
<dbReference type="SUPFAM" id="SSF63712">
    <property type="entry name" value="Nicotinic receptor ligand binding domain-like"/>
    <property type="match status" value="1"/>
</dbReference>
<dbReference type="SUPFAM" id="SSF90112">
    <property type="entry name" value="Neurotransmitter-gated ion-channel transmembrane pore"/>
    <property type="match status" value="1"/>
</dbReference>
<dbReference type="Pfam" id="PF02932">
    <property type="entry name" value="Neur_chan_memb"/>
    <property type="match status" value="1"/>
</dbReference>
<comment type="catalytic activity">
    <reaction evidence="17">
        <text>Na(+)(in) = Na(+)(out)</text>
        <dbReference type="Rhea" id="RHEA:34963"/>
        <dbReference type="ChEBI" id="CHEBI:29101"/>
    </reaction>
</comment>
<keyword evidence="6" id="KW-0770">Synapse</keyword>
<evidence type="ECO:0000256" key="4">
    <source>
        <dbReference type="ARBA" id="ARBA00022729"/>
    </source>
</evidence>
<dbReference type="Gene3D" id="1.20.58.390">
    <property type="entry name" value="Neurotransmitter-gated ion-channel transmembrane domain"/>
    <property type="match status" value="2"/>
</dbReference>
<sequence>RQIDELSPSYRRGVRPSVIWRYPVLDVLNVSIDMTVVGLLGVDEKKQCLTVFIWLVLEWYVDGLSWDEKECGFSRISLLRDTFWVPDIHIREFMEEDKSPKTPYVYLYNTGRVFDDKPIRVVSSCKLGIHSFPFDIQNCTLTFGSYLYFSDHLMLTASTTAAEILNESLKVSQTKTEWELVDIQVTPLSKQVGSGVYAYIVYSLILRRRPILYVVNLILPSIFLVSLDLFSFCLPAQAVDRSAFKMTLILGYTVFLLLMNDLLPVTGNDVPILNAYFSLSFGMMVASLLETLFIVHVHFHSCQFSVPPYWLKVLMLQYVAPVVRLPQIPQKNGPPGTNKFPLCLSGFKDCCIIVYPKELRNLHRDPVDPELNPVHAEMKRLSSELTAICGHLDKRFKESKSSQDWKNIATVIDRLTFYLYLLLCIVSFITMIIVWYKS</sequence>
<dbReference type="InterPro" id="IPR036734">
    <property type="entry name" value="Neur_chan_lig-bd_sf"/>
</dbReference>
<evidence type="ECO:0000256" key="2">
    <source>
        <dbReference type="ARBA" id="ARBA00022475"/>
    </source>
</evidence>
<protein>
    <recommendedName>
        <fullName evidence="25">5-hydroxytryptamine (serotonin) receptor 3A</fullName>
    </recommendedName>
</protein>
<evidence type="ECO:0000313" key="24">
    <source>
        <dbReference type="Proteomes" id="UP000007303"/>
    </source>
</evidence>
<evidence type="ECO:0000256" key="19">
    <source>
        <dbReference type="ARBA" id="ARBA00037540"/>
    </source>
</evidence>
<evidence type="ECO:0000256" key="20">
    <source>
        <dbReference type="RuleBase" id="RU000687"/>
    </source>
</evidence>
<evidence type="ECO:0000256" key="17">
    <source>
        <dbReference type="ARBA" id="ARBA00036239"/>
    </source>
</evidence>
<evidence type="ECO:0000256" key="16">
    <source>
        <dbReference type="ARBA" id="ARBA00034430"/>
    </source>
</evidence>
<dbReference type="InterPro" id="IPR036719">
    <property type="entry name" value="Neuro-gated_channel_TM_sf"/>
</dbReference>
<dbReference type="InterPro" id="IPR006029">
    <property type="entry name" value="Neurotrans-gated_channel_TM"/>
</dbReference>
<dbReference type="STRING" id="99883.ENSTNIP00000003475"/>
<keyword evidence="2" id="KW-1003">Cell membrane</keyword>
<dbReference type="PROSITE" id="PS00236">
    <property type="entry name" value="NEUROTR_ION_CHANNEL"/>
    <property type="match status" value="1"/>
</dbReference>
<dbReference type="GO" id="GO:0005230">
    <property type="term" value="F:extracellular ligand-gated monoatomic ion channel activity"/>
    <property type="evidence" value="ECO:0007669"/>
    <property type="project" value="InterPro"/>
</dbReference>
<feature type="transmembrane region" description="Helical" evidence="20">
    <location>
        <begin position="246"/>
        <end position="263"/>
    </location>
</feature>
<dbReference type="FunFam" id="2.70.170.10:FF:000017">
    <property type="entry name" value="5-hydroxytryptamine receptor 3A"/>
    <property type="match status" value="1"/>
</dbReference>
<reference evidence="24" key="1">
    <citation type="journal article" date="2004" name="Nature">
        <title>Genome duplication in the teleost fish Tetraodon nigroviridis reveals the early vertebrate proto-karyotype.</title>
        <authorList>
            <person name="Jaillon O."/>
            <person name="Aury J.-M."/>
            <person name="Brunet F."/>
            <person name="Petit J.-L."/>
            <person name="Stange-Thomann N."/>
            <person name="Mauceli E."/>
            <person name="Bouneau L."/>
            <person name="Fischer C."/>
            <person name="Ozouf-Costaz C."/>
            <person name="Bernot A."/>
            <person name="Nicaud S."/>
            <person name="Jaffe D."/>
            <person name="Fisher S."/>
            <person name="Lutfalla G."/>
            <person name="Dossat C."/>
            <person name="Segurens B."/>
            <person name="Dasilva C."/>
            <person name="Salanoubat M."/>
            <person name="Levy M."/>
            <person name="Boudet N."/>
            <person name="Castellano S."/>
            <person name="Anthouard V."/>
            <person name="Jubin C."/>
            <person name="Castelli V."/>
            <person name="Katinka M."/>
            <person name="Vacherie B."/>
            <person name="Biemont C."/>
            <person name="Skalli Z."/>
            <person name="Cattolico L."/>
            <person name="Poulain J."/>
            <person name="De Berardinis V."/>
            <person name="Cruaud C."/>
            <person name="Duprat S."/>
            <person name="Brottier P."/>
            <person name="Coutanceau J.-P."/>
            <person name="Gouzy J."/>
            <person name="Parra G."/>
            <person name="Lardier G."/>
            <person name="Chapple C."/>
            <person name="McKernan K.J."/>
            <person name="McEwan P."/>
            <person name="Bosak S."/>
            <person name="Kellis M."/>
            <person name="Volff J.-N."/>
            <person name="Guigo R."/>
            <person name="Zody M.C."/>
            <person name="Mesirov J."/>
            <person name="Lindblad-Toh K."/>
            <person name="Birren B."/>
            <person name="Nusbaum C."/>
            <person name="Kahn D."/>
            <person name="Robinson-Rechavi M."/>
            <person name="Laudet V."/>
            <person name="Schachter V."/>
            <person name="Quetier F."/>
            <person name="Saurin W."/>
            <person name="Scarpelli C."/>
            <person name="Wincker P."/>
            <person name="Lander E.S."/>
            <person name="Weissenbach J."/>
            <person name="Roest Crollius H."/>
        </authorList>
    </citation>
    <scope>NUCLEOTIDE SEQUENCE [LARGE SCALE GENOMIC DNA]</scope>
</reference>
<name>H3C5F6_TETNG</name>
<comment type="catalytic activity">
    <reaction evidence="18">
        <text>Ca(2+)(in) = Ca(2+)(out)</text>
        <dbReference type="Rhea" id="RHEA:29671"/>
        <dbReference type="ChEBI" id="CHEBI:29108"/>
    </reaction>
</comment>
<evidence type="ECO:0000256" key="11">
    <source>
        <dbReference type="ARBA" id="ARBA00023180"/>
    </source>
</evidence>
<dbReference type="CDD" id="cd19063">
    <property type="entry name" value="LGIC_TM_5-HT3"/>
    <property type="match status" value="1"/>
</dbReference>
<keyword evidence="7 20" id="KW-0406">Ion transport</keyword>
<evidence type="ECO:0000256" key="5">
    <source>
        <dbReference type="ARBA" id="ARBA00022989"/>
    </source>
</evidence>
<evidence type="ECO:0000256" key="14">
    <source>
        <dbReference type="ARBA" id="ARBA00023303"/>
    </source>
</evidence>
<evidence type="ECO:0000259" key="21">
    <source>
        <dbReference type="Pfam" id="PF02931"/>
    </source>
</evidence>
<keyword evidence="9" id="KW-1015">Disulfide bond</keyword>
<keyword evidence="14 20" id="KW-0407">Ion channel</keyword>
<dbReference type="InterPro" id="IPR049944">
    <property type="entry name" value="LGIC_TM_5-HT3"/>
</dbReference>
<keyword evidence="24" id="KW-1185">Reference proteome</keyword>
<dbReference type="GO" id="GO:0045211">
    <property type="term" value="C:postsynaptic membrane"/>
    <property type="evidence" value="ECO:0007669"/>
    <property type="project" value="UniProtKB-SubCell"/>
</dbReference>
<keyword evidence="1 20" id="KW-0813">Transport</keyword>
<feature type="transmembrane region" description="Helical" evidence="20">
    <location>
        <begin position="211"/>
        <end position="234"/>
    </location>
</feature>
<reference evidence="23" key="2">
    <citation type="submission" date="2025-08" db="UniProtKB">
        <authorList>
            <consortium name="Ensembl"/>
        </authorList>
    </citation>
    <scope>IDENTIFICATION</scope>
</reference>